<reference evidence="1" key="1">
    <citation type="submission" date="2023-03" db="EMBL/GenBank/DDBJ databases">
        <authorList>
            <person name="Steffen K."/>
            <person name="Cardenas P."/>
        </authorList>
    </citation>
    <scope>NUCLEOTIDE SEQUENCE</scope>
</reference>
<keyword evidence="2" id="KW-1185">Reference proteome</keyword>
<dbReference type="AlphaFoldDB" id="A0AA35TNY4"/>
<sequence>MVAFLTKMKAPNYTLGAPFRRPHQARNDAIRLESTVTSLKTIFNQSRTSSSPLVFKQILCTMTRY</sequence>
<organism evidence="1 2">
    <name type="scientific">Geodia barretti</name>
    <name type="common">Barrett's horny sponge</name>
    <dbReference type="NCBI Taxonomy" id="519541"/>
    <lineage>
        <taxon>Eukaryota</taxon>
        <taxon>Metazoa</taxon>
        <taxon>Porifera</taxon>
        <taxon>Demospongiae</taxon>
        <taxon>Heteroscleromorpha</taxon>
        <taxon>Tetractinellida</taxon>
        <taxon>Astrophorina</taxon>
        <taxon>Geodiidae</taxon>
        <taxon>Geodia</taxon>
    </lineage>
</organism>
<proteinExistence type="predicted"/>
<dbReference type="Proteomes" id="UP001174909">
    <property type="component" value="Unassembled WGS sequence"/>
</dbReference>
<name>A0AA35TNY4_GEOBA</name>
<protein>
    <submittedName>
        <fullName evidence="1">Uncharacterized protein</fullName>
    </submittedName>
</protein>
<evidence type="ECO:0000313" key="2">
    <source>
        <dbReference type="Proteomes" id="UP001174909"/>
    </source>
</evidence>
<comment type="caution">
    <text evidence="1">The sequence shown here is derived from an EMBL/GenBank/DDBJ whole genome shotgun (WGS) entry which is preliminary data.</text>
</comment>
<accession>A0AA35TNY4</accession>
<evidence type="ECO:0000313" key="1">
    <source>
        <dbReference type="EMBL" id="CAI8051755.1"/>
    </source>
</evidence>
<dbReference type="EMBL" id="CASHTH010003955">
    <property type="protein sequence ID" value="CAI8051755.1"/>
    <property type="molecule type" value="Genomic_DNA"/>
</dbReference>
<gene>
    <name evidence="1" type="ORF">GBAR_LOCUS28322</name>
</gene>